<feature type="non-terminal residue" evidence="2">
    <location>
        <position position="52"/>
    </location>
</feature>
<reference evidence="2" key="1">
    <citation type="submission" date="2020-02" db="EMBL/GenBank/DDBJ databases">
        <authorList>
            <person name="Meier V. D."/>
        </authorList>
    </citation>
    <scope>NUCLEOTIDE SEQUENCE</scope>
    <source>
        <strain evidence="2">AVDCRST_MAG91</strain>
    </source>
</reference>
<evidence type="ECO:0000256" key="1">
    <source>
        <dbReference type="SAM" id="SignalP"/>
    </source>
</evidence>
<gene>
    <name evidence="2" type="ORF">AVDCRST_MAG91-473</name>
</gene>
<organism evidence="2">
    <name type="scientific">uncultured Sphingomonadaceae bacterium</name>
    <dbReference type="NCBI Taxonomy" id="169976"/>
    <lineage>
        <taxon>Bacteria</taxon>
        <taxon>Pseudomonadati</taxon>
        <taxon>Pseudomonadota</taxon>
        <taxon>Alphaproteobacteria</taxon>
        <taxon>Sphingomonadales</taxon>
        <taxon>Sphingomonadaceae</taxon>
        <taxon>environmental samples</taxon>
    </lineage>
</organism>
<sequence length="52" mass="5681">MRKIMLGVAAATLAMPTLPAVAQSDGYYRGKTWQDSQGRLRCRKKNGTVGLL</sequence>
<feature type="chain" id="PRO_5026946979" evidence="1">
    <location>
        <begin position="23"/>
        <end position="52"/>
    </location>
</feature>
<feature type="signal peptide" evidence="1">
    <location>
        <begin position="1"/>
        <end position="22"/>
    </location>
</feature>
<dbReference type="AlphaFoldDB" id="A0A6J4SB96"/>
<dbReference type="EMBL" id="CADCVX010000105">
    <property type="protein sequence ID" value="CAA9489694.1"/>
    <property type="molecule type" value="Genomic_DNA"/>
</dbReference>
<keyword evidence="1" id="KW-0732">Signal</keyword>
<name>A0A6J4SB96_9SPHN</name>
<evidence type="ECO:0000313" key="2">
    <source>
        <dbReference type="EMBL" id="CAA9489694.1"/>
    </source>
</evidence>
<proteinExistence type="predicted"/>
<protein>
    <submittedName>
        <fullName evidence="2">Uncharacterized protein</fullName>
    </submittedName>
</protein>
<accession>A0A6J4SB96</accession>